<gene>
    <name evidence="1" type="ORF">LQ318_09855</name>
</gene>
<protein>
    <submittedName>
        <fullName evidence="1">Uncharacterized protein</fullName>
    </submittedName>
</protein>
<evidence type="ECO:0000313" key="2">
    <source>
        <dbReference type="Proteomes" id="UP001207337"/>
    </source>
</evidence>
<reference evidence="1 2" key="1">
    <citation type="submission" date="2021-11" db="EMBL/GenBank/DDBJ databases">
        <title>Aliifidinibius sp. nov., a new bacterium isolated from saline soil.</title>
        <authorList>
            <person name="Galisteo C."/>
            <person name="De La Haba R."/>
            <person name="Sanchez-Porro C."/>
            <person name="Ventosa A."/>
        </authorList>
    </citation>
    <scope>NUCLEOTIDE SEQUENCE [LARGE SCALE GENOMIC DNA]</scope>
    <source>
        <strain evidence="1 2">KACC 190600</strain>
    </source>
</reference>
<name>A0ABT3PZC6_9BACT</name>
<accession>A0ABT3PZC6</accession>
<evidence type="ECO:0000313" key="1">
    <source>
        <dbReference type="EMBL" id="MCW9713209.1"/>
    </source>
</evidence>
<comment type="caution">
    <text evidence="1">The sequence shown here is derived from an EMBL/GenBank/DDBJ whole genome shotgun (WGS) entry which is preliminary data.</text>
</comment>
<dbReference type="RefSeq" id="WP_265789734.1">
    <property type="nucleotide sequence ID" value="NZ_BAABRS010000002.1"/>
</dbReference>
<sequence>MEISVDAPKKIIAQFDKALKNLSEGKSFGVEQYKPRLMSAVHRLTESPDGLQFLYNRIEELYEAQIFQGSAWEDPHSLVPTLVGGTLKSGGEAADFEILSELRLLAIAKGRIEDENITAAEARTFLQKVLANNLEFLFPESTEEARKTSKEQWAKIRQLFELLVEEIPLEGIKENLLEEVEMICAQRPIVTDRVQRILQFVKEELSLNSESATDQSLREYVDCLYSPTLYLRNNPELSLEAYGEYLEQADPEQLKSECLQLGQAMSSTGLTTPWNSILLNKVVNQPIRIHQALALNQSGKAELMKHKAFVKELITRVITPATHSSIYGLGKLLERNLLSHQPVETGLKRLLNLKMDPSVRENILQSTLAHKADNPTPEALLTADALSVLGQPLGVGQGWNPTCQSARGISLWSSHAPGKLLNMIIAAATENNLSMRFEGTELNSSELLKGLAKELDYHLDMVSIVLVPHLDRLYNEMMRRCALRPEDGHKWVNPAMYGHWIPNGFMSAYNVTTDTITNYEEFVRTFYATHHPSYNGGHDLAYPNPVGIFITSSSGKLLGFHAVSILRVAEHAGEMRVYFLNPNNEGRQTWGPGLEPTVAGKGERYGESSLPFYQFASRIYAFHYLKADLADPQTVPDKKVLQIIEMARNSWGKSYTWSD</sequence>
<dbReference type="EMBL" id="JAJNDC010000002">
    <property type="protein sequence ID" value="MCW9713209.1"/>
    <property type="molecule type" value="Genomic_DNA"/>
</dbReference>
<keyword evidence="2" id="KW-1185">Reference proteome</keyword>
<organism evidence="1 2">
    <name type="scientific">Fodinibius salicampi</name>
    <dbReference type="NCBI Taxonomy" id="1920655"/>
    <lineage>
        <taxon>Bacteria</taxon>
        <taxon>Pseudomonadati</taxon>
        <taxon>Balneolota</taxon>
        <taxon>Balneolia</taxon>
        <taxon>Balneolales</taxon>
        <taxon>Balneolaceae</taxon>
        <taxon>Fodinibius</taxon>
    </lineage>
</organism>
<dbReference type="Proteomes" id="UP001207337">
    <property type="component" value="Unassembled WGS sequence"/>
</dbReference>
<proteinExistence type="predicted"/>